<dbReference type="RefSeq" id="WP_087999011.1">
    <property type="nucleotide sequence ID" value="NZ_BMHB01000001.1"/>
</dbReference>
<keyword evidence="1" id="KW-0472">Membrane</keyword>
<feature type="transmembrane region" description="Helical" evidence="1">
    <location>
        <begin position="37"/>
        <end position="60"/>
    </location>
</feature>
<dbReference type="EMBL" id="BMHB01000001">
    <property type="protein sequence ID" value="GGI11388.1"/>
    <property type="molecule type" value="Genomic_DNA"/>
</dbReference>
<gene>
    <name evidence="2" type="ORF">GCM10007380_07580</name>
</gene>
<name>A0A8J3EWK3_9BACI</name>
<protein>
    <submittedName>
        <fullName evidence="2">Uncharacterized protein</fullName>
    </submittedName>
</protein>
<evidence type="ECO:0000313" key="3">
    <source>
        <dbReference type="Proteomes" id="UP000626244"/>
    </source>
</evidence>
<reference evidence="3" key="1">
    <citation type="journal article" date="2019" name="Int. J. Syst. Evol. Microbiol.">
        <title>The Global Catalogue of Microorganisms (GCM) 10K type strain sequencing project: providing services to taxonomists for standard genome sequencing and annotation.</title>
        <authorList>
            <consortium name="The Broad Institute Genomics Platform"/>
            <consortium name="The Broad Institute Genome Sequencing Center for Infectious Disease"/>
            <person name="Wu L."/>
            <person name="Ma J."/>
        </authorList>
    </citation>
    <scope>NUCLEOTIDE SEQUENCE [LARGE SCALE GENOMIC DNA]</scope>
    <source>
        <strain evidence="3">CGMCC 1.14993</strain>
    </source>
</reference>
<evidence type="ECO:0000313" key="2">
    <source>
        <dbReference type="EMBL" id="GGI11388.1"/>
    </source>
</evidence>
<keyword evidence="1" id="KW-0812">Transmembrane</keyword>
<dbReference type="Proteomes" id="UP000626244">
    <property type="component" value="Unassembled WGS sequence"/>
</dbReference>
<evidence type="ECO:0000256" key="1">
    <source>
        <dbReference type="SAM" id="Phobius"/>
    </source>
</evidence>
<proteinExistence type="predicted"/>
<keyword evidence="1" id="KW-1133">Transmembrane helix</keyword>
<dbReference type="AlphaFoldDB" id="A0A8J3EWK3"/>
<accession>A0A8J3EWK3</accession>
<dbReference type="OrthoDB" id="2902692at2"/>
<keyword evidence="3" id="KW-1185">Reference proteome</keyword>
<comment type="caution">
    <text evidence="2">The sequence shown here is derived from an EMBL/GenBank/DDBJ whole genome shotgun (WGS) entry which is preliminary data.</text>
</comment>
<organism evidence="2 3">
    <name type="scientific">Gottfriedia solisilvae</name>
    <dbReference type="NCBI Taxonomy" id="1516104"/>
    <lineage>
        <taxon>Bacteria</taxon>
        <taxon>Bacillati</taxon>
        <taxon>Bacillota</taxon>
        <taxon>Bacilli</taxon>
        <taxon>Bacillales</taxon>
        <taxon>Bacillaceae</taxon>
        <taxon>Gottfriedia</taxon>
    </lineage>
</organism>
<sequence length="64" mass="7583">MDQSNVIDLNQYRKLRKHRIGSFAFRAEHDESVHIDALMLLIVTCSIGIISFFLIFYIIFNFFN</sequence>